<comment type="similarity">
    <text evidence="10">Belongs to the peptidase M48 family.</text>
</comment>
<evidence type="ECO:0000256" key="2">
    <source>
        <dbReference type="ARBA" id="ARBA00022670"/>
    </source>
</evidence>
<dbReference type="STRING" id="54262.CHITON_2013"/>
<keyword evidence="6 10" id="KW-0862">Zinc</keyword>
<evidence type="ECO:0000256" key="6">
    <source>
        <dbReference type="ARBA" id="ARBA00022833"/>
    </source>
</evidence>
<dbReference type="Gene3D" id="3.30.2010.10">
    <property type="entry name" value="Metalloproteases ('zincins'), catalytic domain"/>
    <property type="match status" value="1"/>
</dbReference>
<comment type="cofactor">
    <cofactor evidence="10">
        <name>Zn(2+)</name>
        <dbReference type="ChEBI" id="CHEBI:29105"/>
    </cofactor>
    <text evidence="10">Binds 1 zinc ion per subunit.</text>
</comment>
<dbReference type="KEGG" id="tch:CHITON_2013"/>
<name>A0A161KEY9_9EURY</name>
<dbReference type="RefSeq" id="WP_157092448.1">
    <property type="nucleotide sequence ID" value="NZ_CP015193.1"/>
</dbReference>
<dbReference type="PANTHER" id="PTHR43221">
    <property type="entry name" value="PROTEASE HTPX"/>
    <property type="match status" value="1"/>
</dbReference>
<evidence type="ECO:0000313" key="13">
    <source>
        <dbReference type="EMBL" id="CUX78792.1"/>
    </source>
</evidence>
<dbReference type="InterPro" id="IPR001915">
    <property type="entry name" value="Peptidase_M48"/>
</dbReference>
<dbReference type="GO" id="GO:0006508">
    <property type="term" value="P:proteolysis"/>
    <property type="evidence" value="ECO:0007669"/>
    <property type="project" value="UniProtKB-KW"/>
</dbReference>
<keyword evidence="7 11" id="KW-1133">Transmembrane helix</keyword>
<dbReference type="Pfam" id="PF01435">
    <property type="entry name" value="Peptidase_M48"/>
    <property type="match status" value="1"/>
</dbReference>
<dbReference type="GeneID" id="33321634"/>
<keyword evidence="9 11" id="KW-0472">Membrane</keyword>
<feature type="domain" description="Peptidase M48" evidence="12">
    <location>
        <begin position="166"/>
        <end position="305"/>
    </location>
</feature>
<feature type="transmembrane region" description="Helical" evidence="11">
    <location>
        <begin position="136"/>
        <end position="154"/>
    </location>
</feature>
<gene>
    <name evidence="13" type="ORF">CHITON_2013</name>
</gene>
<keyword evidence="1" id="KW-1003">Cell membrane</keyword>
<keyword evidence="8 10" id="KW-0482">Metalloprotease</keyword>
<feature type="transmembrane region" description="Helical" evidence="11">
    <location>
        <begin position="36"/>
        <end position="60"/>
    </location>
</feature>
<evidence type="ECO:0000256" key="7">
    <source>
        <dbReference type="ARBA" id="ARBA00022989"/>
    </source>
</evidence>
<evidence type="ECO:0000256" key="1">
    <source>
        <dbReference type="ARBA" id="ARBA00022475"/>
    </source>
</evidence>
<dbReference type="PANTHER" id="PTHR43221:SF2">
    <property type="entry name" value="PROTEASE HTPX HOMOLOG"/>
    <property type="match status" value="1"/>
</dbReference>
<dbReference type="EMBL" id="LN999010">
    <property type="protein sequence ID" value="CUX78792.1"/>
    <property type="molecule type" value="Genomic_DNA"/>
</dbReference>
<evidence type="ECO:0000256" key="11">
    <source>
        <dbReference type="SAM" id="Phobius"/>
    </source>
</evidence>
<keyword evidence="3 11" id="KW-0812">Transmembrane</keyword>
<feature type="transmembrane region" description="Helical" evidence="11">
    <location>
        <begin position="263"/>
        <end position="282"/>
    </location>
</feature>
<keyword evidence="5 10" id="KW-0378">Hydrolase</keyword>
<protein>
    <submittedName>
        <fullName evidence="13">Related to CAAX prenyl protease</fullName>
    </submittedName>
</protein>
<feature type="transmembrane region" description="Helical" evidence="11">
    <location>
        <begin position="72"/>
        <end position="93"/>
    </location>
</feature>
<dbReference type="InterPro" id="IPR050083">
    <property type="entry name" value="HtpX_protease"/>
</dbReference>
<evidence type="ECO:0000256" key="4">
    <source>
        <dbReference type="ARBA" id="ARBA00022723"/>
    </source>
</evidence>
<reference evidence="14" key="1">
    <citation type="submission" date="2016-01" db="EMBL/GenBank/DDBJ databases">
        <authorList>
            <person name="Vorgias C.E."/>
        </authorList>
    </citation>
    <scope>NUCLEOTIDE SEQUENCE [LARGE SCALE GENOMIC DNA]</scope>
</reference>
<feature type="transmembrane region" description="Helical" evidence="11">
    <location>
        <begin position="105"/>
        <end position="130"/>
    </location>
</feature>
<evidence type="ECO:0000256" key="3">
    <source>
        <dbReference type="ARBA" id="ARBA00022692"/>
    </source>
</evidence>
<proteinExistence type="inferred from homology"/>
<evidence type="ECO:0000256" key="10">
    <source>
        <dbReference type="RuleBase" id="RU003983"/>
    </source>
</evidence>
<accession>A0A161KEY9</accession>
<dbReference type="OrthoDB" id="99106at2157"/>
<evidence type="ECO:0000256" key="8">
    <source>
        <dbReference type="ARBA" id="ARBA00023049"/>
    </source>
</evidence>
<dbReference type="GO" id="GO:0046872">
    <property type="term" value="F:metal ion binding"/>
    <property type="evidence" value="ECO:0007669"/>
    <property type="project" value="UniProtKB-KW"/>
</dbReference>
<organism evidence="13 14">
    <name type="scientific">Thermococcus chitonophagus</name>
    <dbReference type="NCBI Taxonomy" id="54262"/>
    <lineage>
        <taxon>Archaea</taxon>
        <taxon>Methanobacteriati</taxon>
        <taxon>Methanobacteriota</taxon>
        <taxon>Thermococci</taxon>
        <taxon>Thermococcales</taxon>
        <taxon>Thermococcaceae</taxon>
        <taxon>Thermococcus</taxon>
    </lineage>
</organism>
<feature type="transmembrane region" description="Helical" evidence="11">
    <location>
        <begin position="239"/>
        <end position="257"/>
    </location>
</feature>
<feature type="transmembrane region" description="Helical" evidence="11">
    <location>
        <begin position="6"/>
        <end position="24"/>
    </location>
</feature>
<evidence type="ECO:0000313" key="14">
    <source>
        <dbReference type="Proteomes" id="UP000093069"/>
    </source>
</evidence>
<evidence type="ECO:0000259" key="12">
    <source>
        <dbReference type="Pfam" id="PF01435"/>
    </source>
</evidence>
<evidence type="ECO:0000256" key="9">
    <source>
        <dbReference type="ARBA" id="ARBA00023136"/>
    </source>
</evidence>
<dbReference type="AlphaFoldDB" id="A0A161KEY9"/>
<evidence type="ECO:0000256" key="5">
    <source>
        <dbReference type="ARBA" id="ARBA00022801"/>
    </source>
</evidence>
<keyword evidence="4" id="KW-0479">Metal-binding</keyword>
<sequence>MWEILLLISIITSLLFVVIEGRRARKLEKQERFIRVERAVFIGIFITLALFMVTGVLGFFDFVSRFKEPLDKIILFLPVIISILASIAVADLIREEVEGSAKTNLLKAFLLASGAVFLIAVAFVVIPALFPVEFRIIIFLALMLAVAEAFSRIIKQAEKARPLGGELRKEVEELCRRTGVDVDGIYLIEDEGINALVTGAKGKTIFVTKGAIEHLERDELLAIIAHELGHVKKRHMLKGYALSILHIVPMTILLKIGDRLPEAVLTIYIVLSFVILVAGLLYRLARFNLKCELEADEFAAELVGADA</sequence>
<dbReference type="GO" id="GO:0004222">
    <property type="term" value="F:metalloendopeptidase activity"/>
    <property type="evidence" value="ECO:0007669"/>
    <property type="project" value="InterPro"/>
</dbReference>
<keyword evidence="2 10" id="KW-0645">Protease</keyword>
<dbReference type="Proteomes" id="UP000093069">
    <property type="component" value="Chromosome I"/>
</dbReference>